<dbReference type="PANTHER" id="PTHR10099:SF1">
    <property type="entry name" value="PHOSPHORIBOSYLFORMYLGLYCINAMIDINE SYNTHASE"/>
    <property type="match status" value="1"/>
</dbReference>
<dbReference type="HOGENOM" id="CLU_2871858_0_0_1"/>
<dbReference type="eggNOG" id="KOG1907">
    <property type="taxonomic scope" value="Eukaryota"/>
</dbReference>
<evidence type="ECO:0000259" key="1">
    <source>
        <dbReference type="Pfam" id="PF22689"/>
    </source>
</evidence>
<dbReference type="KEGG" id="smo:SELMODRAFT_130749"/>
<gene>
    <name evidence="2" type="ORF">SELMODRAFT_130749</name>
</gene>
<organism evidence="3">
    <name type="scientific">Selaginella moellendorffii</name>
    <name type="common">Spikemoss</name>
    <dbReference type="NCBI Taxonomy" id="88036"/>
    <lineage>
        <taxon>Eukaryota</taxon>
        <taxon>Viridiplantae</taxon>
        <taxon>Streptophyta</taxon>
        <taxon>Embryophyta</taxon>
        <taxon>Tracheophyta</taxon>
        <taxon>Lycopodiopsida</taxon>
        <taxon>Selaginellales</taxon>
        <taxon>Selaginellaceae</taxon>
        <taxon>Selaginella</taxon>
    </lineage>
</organism>
<proteinExistence type="predicted"/>
<dbReference type="Proteomes" id="UP000001514">
    <property type="component" value="Unassembled WGS sequence"/>
</dbReference>
<dbReference type="STRING" id="88036.D8T2R6"/>
<name>D8T2R6_SELML</name>
<dbReference type="PANTHER" id="PTHR10099">
    <property type="entry name" value="PHOSPHORIBOSYLFORMYLGLYCINAMIDINE SYNTHASE"/>
    <property type="match status" value="1"/>
</dbReference>
<reference evidence="2 3" key="1">
    <citation type="journal article" date="2011" name="Science">
        <title>The Selaginella genome identifies genetic changes associated with the evolution of vascular plants.</title>
        <authorList>
            <person name="Banks J.A."/>
            <person name="Nishiyama T."/>
            <person name="Hasebe M."/>
            <person name="Bowman J.L."/>
            <person name="Gribskov M."/>
            <person name="dePamphilis C."/>
            <person name="Albert V.A."/>
            <person name="Aono N."/>
            <person name="Aoyama T."/>
            <person name="Ambrose B.A."/>
            <person name="Ashton N.W."/>
            <person name="Axtell M.J."/>
            <person name="Barker E."/>
            <person name="Barker M.S."/>
            <person name="Bennetzen J.L."/>
            <person name="Bonawitz N.D."/>
            <person name="Chapple C."/>
            <person name="Cheng C."/>
            <person name="Correa L.G."/>
            <person name="Dacre M."/>
            <person name="DeBarry J."/>
            <person name="Dreyer I."/>
            <person name="Elias M."/>
            <person name="Engstrom E.M."/>
            <person name="Estelle M."/>
            <person name="Feng L."/>
            <person name="Finet C."/>
            <person name="Floyd S.K."/>
            <person name="Frommer W.B."/>
            <person name="Fujita T."/>
            <person name="Gramzow L."/>
            <person name="Gutensohn M."/>
            <person name="Harholt J."/>
            <person name="Hattori M."/>
            <person name="Heyl A."/>
            <person name="Hirai T."/>
            <person name="Hiwatashi Y."/>
            <person name="Ishikawa M."/>
            <person name="Iwata M."/>
            <person name="Karol K.G."/>
            <person name="Koehler B."/>
            <person name="Kolukisaoglu U."/>
            <person name="Kubo M."/>
            <person name="Kurata T."/>
            <person name="Lalonde S."/>
            <person name="Li K."/>
            <person name="Li Y."/>
            <person name="Litt A."/>
            <person name="Lyons E."/>
            <person name="Manning G."/>
            <person name="Maruyama T."/>
            <person name="Michael T.P."/>
            <person name="Mikami K."/>
            <person name="Miyazaki S."/>
            <person name="Morinaga S."/>
            <person name="Murata T."/>
            <person name="Mueller-Roeber B."/>
            <person name="Nelson D.R."/>
            <person name="Obara M."/>
            <person name="Oguri Y."/>
            <person name="Olmstead R.G."/>
            <person name="Onodera N."/>
            <person name="Petersen B.L."/>
            <person name="Pils B."/>
            <person name="Prigge M."/>
            <person name="Rensing S.A."/>
            <person name="Riano-Pachon D.M."/>
            <person name="Roberts A.W."/>
            <person name="Sato Y."/>
            <person name="Scheller H.V."/>
            <person name="Schulz B."/>
            <person name="Schulz C."/>
            <person name="Shakirov E.V."/>
            <person name="Shibagaki N."/>
            <person name="Shinohara N."/>
            <person name="Shippen D.E."/>
            <person name="Soerensen I."/>
            <person name="Sotooka R."/>
            <person name="Sugimoto N."/>
            <person name="Sugita M."/>
            <person name="Sumikawa N."/>
            <person name="Tanurdzic M."/>
            <person name="Theissen G."/>
            <person name="Ulvskov P."/>
            <person name="Wakazuki S."/>
            <person name="Weng J.K."/>
            <person name="Willats W.W."/>
            <person name="Wipf D."/>
            <person name="Wolf P.G."/>
            <person name="Yang L."/>
            <person name="Zimmer A.D."/>
            <person name="Zhu Q."/>
            <person name="Mitros T."/>
            <person name="Hellsten U."/>
            <person name="Loque D."/>
            <person name="Otillar R."/>
            <person name="Salamov A."/>
            <person name="Schmutz J."/>
            <person name="Shapiro H."/>
            <person name="Lindquist E."/>
            <person name="Lucas S."/>
            <person name="Rokhsar D."/>
            <person name="Grigoriev I.V."/>
        </authorList>
    </citation>
    <scope>NUCLEOTIDE SEQUENCE [LARGE SCALE GENOMIC DNA]</scope>
</reference>
<dbReference type="InParanoid" id="D8T2R6"/>
<dbReference type="Pfam" id="PF22689">
    <property type="entry name" value="FGAR-AT_PurM_N-like"/>
    <property type="match status" value="1"/>
</dbReference>
<dbReference type="InterPro" id="IPR036921">
    <property type="entry name" value="PurM-like_N_sf"/>
</dbReference>
<dbReference type="SUPFAM" id="SSF55326">
    <property type="entry name" value="PurM N-terminal domain-like"/>
    <property type="match status" value="1"/>
</dbReference>
<evidence type="ECO:0000313" key="3">
    <source>
        <dbReference type="Proteomes" id="UP000001514"/>
    </source>
</evidence>
<accession>D8T2R6</accession>
<protein>
    <recommendedName>
        <fullName evidence="1">FGAR-AT PurM N-terminal-like domain-containing protein</fullName>
    </recommendedName>
</protein>
<dbReference type="AlphaFoldDB" id="D8T2R6"/>
<sequence length="64" mass="6776">MICLTLQAELDSEGAYMYNAAVALRDTMIELEVAIDSGKDSLSMAAQAGGETVKAHGNLVLSRM</sequence>
<evidence type="ECO:0000313" key="2">
    <source>
        <dbReference type="EMBL" id="EFJ08971.1"/>
    </source>
</evidence>
<dbReference type="EMBL" id="GL377667">
    <property type="protein sequence ID" value="EFJ08971.1"/>
    <property type="molecule type" value="Genomic_DNA"/>
</dbReference>
<keyword evidence="3" id="KW-1185">Reference proteome</keyword>
<dbReference type="InterPro" id="IPR055181">
    <property type="entry name" value="FGAR-AT_PurM_N-like"/>
</dbReference>
<feature type="domain" description="FGAR-AT PurM N-terminal-like" evidence="1">
    <location>
        <begin position="8"/>
        <end position="60"/>
    </location>
</feature>
<dbReference type="Gramene" id="EFJ08971">
    <property type="protein sequence ID" value="EFJ08971"/>
    <property type="gene ID" value="SELMODRAFT_130749"/>
</dbReference>